<dbReference type="InterPro" id="IPR004437">
    <property type="entry name" value="ParB/RepB/Spo0J"/>
</dbReference>
<protein>
    <submittedName>
        <fullName evidence="4">Plasmid partition protein B</fullName>
    </submittedName>
</protein>
<geneLocation type="plasmid" evidence="4 5">
    <name>pET46</name>
</geneLocation>
<dbReference type="Gene3D" id="1.10.10.2830">
    <property type="match status" value="1"/>
</dbReference>
<dbReference type="InterPro" id="IPR003115">
    <property type="entry name" value="ParB_N"/>
</dbReference>
<dbReference type="InterPro" id="IPR014884">
    <property type="entry name" value="ParB_fam_C"/>
</dbReference>
<dbReference type="OrthoDB" id="5719994at2"/>
<evidence type="ECO:0000313" key="4">
    <source>
        <dbReference type="EMBL" id="CAO95028.1"/>
    </source>
</evidence>
<reference evidence="4 5" key="1">
    <citation type="journal article" date="2008" name="Environ. Microbiol.">
        <title>The genome of Erwinia tasmaniensis strain Et1/99, a non-pathogenic bacterium in the genus Erwinia.</title>
        <authorList>
            <person name="Kube M."/>
            <person name="Migdoll A.M."/>
            <person name="Mueller I."/>
            <person name="Kuhl H."/>
            <person name="Beck A."/>
            <person name="Reinhardt R."/>
            <person name="Geider K."/>
        </authorList>
    </citation>
    <scope>NUCLEOTIDE SEQUENCE [LARGE SCALE GENOMIC DNA]</scope>
    <source>
        <strain evidence="5">DSM 17950 / CFBP 7177 / CIP 109463 / NCPPB 4357 / Et1/99</strain>
        <plasmid evidence="5">pET46</plasmid>
    </source>
</reference>
<sequence>MSKPRHTIGRTFSAPVLKSEASAEKFQQVFTLSSGRKVLFSRTTVPASDVEATTYVVQENNGRDQSALTPESLKDITRTLRLQQFFPTIGVRNKQGIEILDGSRRRASALIIRSDLHVLVTDDPLTSAEARALAKDIQTAREHNIREVGLRLQTLKSSGLSQKEIAESEGLSQATVTRALQAASVSTNLLSVFPVQAVLSFSDYKTLLATEELLSGKGITQDELLSNLTDVLKEIHTDESLADDEVKSKLIAEIRKEALVMGTPLSRDKAVTTSLWQFGDKNRFARKKTKGRTFSYEFNRLAPEVQSALDEAIGNVLSAHLNK</sequence>
<dbReference type="PANTHER" id="PTHR38973:SF1">
    <property type="entry name" value="PLASMID PARTITION PROTEIN B"/>
    <property type="match status" value="1"/>
</dbReference>
<keyword evidence="2" id="KW-0238">DNA-binding</keyword>
<dbReference type="Proteomes" id="UP000001726">
    <property type="component" value="Plasmid pET46"/>
</dbReference>
<dbReference type="NCBIfam" id="TIGR00180">
    <property type="entry name" value="parB_part"/>
    <property type="match status" value="1"/>
</dbReference>
<dbReference type="EMBL" id="CU468133">
    <property type="protein sequence ID" value="CAO95028.1"/>
    <property type="molecule type" value="Genomic_DNA"/>
</dbReference>
<accession>B2VB65</accession>
<dbReference type="AlphaFoldDB" id="B2VB65"/>
<dbReference type="SUPFAM" id="SSF109709">
    <property type="entry name" value="KorB DNA-binding domain-like"/>
    <property type="match status" value="1"/>
</dbReference>
<dbReference type="CDD" id="cd16394">
    <property type="entry name" value="sopB_N"/>
    <property type="match status" value="1"/>
</dbReference>
<dbReference type="RefSeq" id="WP_012439765.1">
    <property type="nucleotide sequence ID" value="NC_010693.1"/>
</dbReference>
<dbReference type="KEGG" id="eta:ETA_pET460380"/>
<dbReference type="HOGENOM" id="CLU_065144_0_0_6"/>
<evidence type="ECO:0000256" key="1">
    <source>
        <dbReference type="ARBA" id="ARBA00006295"/>
    </source>
</evidence>
<evidence type="ECO:0000259" key="3">
    <source>
        <dbReference type="SMART" id="SM00470"/>
    </source>
</evidence>
<dbReference type="SMART" id="SM00470">
    <property type="entry name" value="ParB"/>
    <property type="match status" value="1"/>
</dbReference>
<name>B2VB65_ERWT9</name>
<proteinExistence type="inferred from homology"/>
<dbReference type="PANTHER" id="PTHR38973">
    <property type="entry name" value="PLASMID PARTITIONING CONTROL PROTEIN-RELATED"/>
    <property type="match status" value="1"/>
</dbReference>
<organism evidence="4 5">
    <name type="scientific">Erwinia tasmaniensis (strain DSM 17950 / CFBP 7177 / CIP 109463 / NCPPB 4357 / Et1/99)</name>
    <dbReference type="NCBI Taxonomy" id="465817"/>
    <lineage>
        <taxon>Bacteria</taxon>
        <taxon>Pseudomonadati</taxon>
        <taxon>Pseudomonadota</taxon>
        <taxon>Gammaproteobacteria</taxon>
        <taxon>Enterobacterales</taxon>
        <taxon>Erwiniaceae</taxon>
        <taxon>Erwinia</taxon>
    </lineage>
</organism>
<keyword evidence="4" id="KW-0614">Plasmid</keyword>
<keyword evidence="5" id="KW-1185">Reference proteome</keyword>
<dbReference type="Pfam" id="PF08775">
    <property type="entry name" value="ParB"/>
    <property type="match status" value="1"/>
</dbReference>
<comment type="similarity">
    <text evidence="1">Belongs to the ParB family.</text>
</comment>
<feature type="domain" description="ParB-like N-terminal" evidence="3">
    <location>
        <begin position="50"/>
        <end position="137"/>
    </location>
</feature>
<evidence type="ECO:0000313" key="5">
    <source>
        <dbReference type="Proteomes" id="UP000001726"/>
    </source>
</evidence>
<evidence type="ECO:0000256" key="2">
    <source>
        <dbReference type="ARBA" id="ARBA00023125"/>
    </source>
</evidence>
<dbReference type="GO" id="GO:0003677">
    <property type="term" value="F:DNA binding"/>
    <property type="evidence" value="ECO:0007669"/>
    <property type="project" value="UniProtKB-KW"/>
</dbReference>
<gene>
    <name evidence="4" type="primary">parB</name>
    <name evidence="4" type="ordered locus">ETA_pET460380</name>
</gene>